<proteinExistence type="predicted"/>
<accession>A0A7S1BBI6</accession>
<evidence type="ECO:0008006" key="3">
    <source>
        <dbReference type="Google" id="ProtNLM"/>
    </source>
</evidence>
<organism evidence="2">
    <name type="scientific">Corethron hystrix</name>
    <dbReference type="NCBI Taxonomy" id="216773"/>
    <lineage>
        <taxon>Eukaryota</taxon>
        <taxon>Sar</taxon>
        <taxon>Stramenopiles</taxon>
        <taxon>Ochrophyta</taxon>
        <taxon>Bacillariophyta</taxon>
        <taxon>Coscinodiscophyceae</taxon>
        <taxon>Corethrophycidae</taxon>
        <taxon>Corethrales</taxon>
        <taxon>Corethraceae</taxon>
        <taxon>Corethron</taxon>
    </lineage>
</organism>
<gene>
    <name evidence="2" type="ORF">CHYS00102_LOCUS8608</name>
</gene>
<sequence length="157" mass="17836">MFYLEYQSTRFWSCEKKWSRKVKIHFGKCGFGGTTIKKDFETAEDAQDYMDKQVSAKRIQGYVDVNIPETKNTTNSSASTQKSALTARSNSSRSLRTVTPTKEKVGLKRHAPPNLNNEEEIKVDSGLAKIDSALFFESLCPPKPSCKAGRRRQEKKY</sequence>
<feature type="region of interest" description="Disordered" evidence="1">
    <location>
        <begin position="67"/>
        <end position="117"/>
    </location>
</feature>
<dbReference type="AlphaFoldDB" id="A0A7S1BBI6"/>
<dbReference type="Gene3D" id="2.20.140.10">
    <property type="entry name" value="WGR domain"/>
    <property type="match status" value="1"/>
</dbReference>
<feature type="compositionally biased region" description="Polar residues" evidence="1">
    <location>
        <begin position="69"/>
        <end position="100"/>
    </location>
</feature>
<dbReference type="EMBL" id="HBFR01011934">
    <property type="protein sequence ID" value="CAD8881421.1"/>
    <property type="molecule type" value="Transcribed_RNA"/>
</dbReference>
<name>A0A7S1BBI6_9STRA</name>
<protein>
    <recommendedName>
        <fullName evidence="3">WGR domain-containing protein</fullName>
    </recommendedName>
</protein>
<evidence type="ECO:0000256" key="1">
    <source>
        <dbReference type="SAM" id="MobiDB-lite"/>
    </source>
</evidence>
<reference evidence="2" key="1">
    <citation type="submission" date="2021-01" db="EMBL/GenBank/DDBJ databases">
        <authorList>
            <person name="Corre E."/>
            <person name="Pelletier E."/>
            <person name="Niang G."/>
            <person name="Scheremetjew M."/>
            <person name="Finn R."/>
            <person name="Kale V."/>
            <person name="Holt S."/>
            <person name="Cochrane G."/>
            <person name="Meng A."/>
            <person name="Brown T."/>
            <person name="Cohen L."/>
        </authorList>
    </citation>
    <scope>NUCLEOTIDE SEQUENCE</scope>
    <source>
        <strain evidence="2">308</strain>
    </source>
</reference>
<evidence type="ECO:0000313" key="2">
    <source>
        <dbReference type="EMBL" id="CAD8881421.1"/>
    </source>
</evidence>